<proteinExistence type="predicted"/>
<protein>
    <recommendedName>
        <fullName evidence="3">Lipoprotein</fullName>
    </recommendedName>
</protein>
<accession>A0ABW5CAA7</accession>
<keyword evidence="2" id="KW-1185">Reference proteome</keyword>
<evidence type="ECO:0008006" key="3">
    <source>
        <dbReference type="Google" id="ProtNLM"/>
    </source>
</evidence>
<name>A0ABW5CAA7_9PROT</name>
<comment type="caution">
    <text evidence="1">The sequence shown here is derived from an EMBL/GenBank/DDBJ whole genome shotgun (WGS) entry which is preliminary data.</text>
</comment>
<gene>
    <name evidence="1" type="ORF">ACFSNB_07610</name>
</gene>
<organism evidence="1 2">
    <name type="scientific">Phaeospirillum tilakii</name>
    <dbReference type="NCBI Taxonomy" id="741673"/>
    <lineage>
        <taxon>Bacteria</taxon>
        <taxon>Pseudomonadati</taxon>
        <taxon>Pseudomonadota</taxon>
        <taxon>Alphaproteobacteria</taxon>
        <taxon>Rhodospirillales</taxon>
        <taxon>Rhodospirillaceae</taxon>
        <taxon>Phaeospirillum</taxon>
    </lineage>
</organism>
<evidence type="ECO:0000313" key="2">
    <source>
        <dbReference type="Proteomes" id="UP001597296"/>
    </source>
</evidence>
<dbReference type="Proteomes" id="UP001597296">
    <property type="component" value="Unassembled WGS sequence"/>
</dbReference>
<evidence type="ECO:0000313" key="1">
    <source>
        <dbReference type="EMBL" id="MFD2233666.1"/>
    </source>
</evidence>
<dbReference type="EMBL" id="JBHUIY010000011">
    <property type="protein sequence ID" value="MFD2233666.1"/>
    <property type="molecule type" value="Genomic_DNA"/>
</dbReference>
<reference evidence="2" key="1">
    <citation type="journal article" date="2019" name="Int. J. Syst. Evol. Microbiol.">
        <title>The Global Catalogue of Microorganisms (GCM) 10K type strain sequencing project: providing services to taxonomists for standard genome sequencing and annotation.</title>
        <authorList>
            <consortium name="The Broad Institute Genomics Platform"/>
            <consortium name="The Broad Institute Genome Sequencing Center for Infectious Disease"/>
            <person name="Wu L."/>
            <person name="Ma J."/>
        </authorList>
    </citation>
    <scope>NUCLEOTIDE SEQUENCE [LARGE SCALE GENOMIC DNA]</scope>
    <source>
        <strain evidence="2">KCTC 15012</strain>
    </source>
</reference>
<sequence>MAVLAVATALSGCVRTYWVKPGATPSEWEQVKAACLLEASRQVPVALTYRLQPGSSYSSTNCDKKGRSCSTYERVTPPTWQQEDTNAPLREQVTRGCFARNGWVEMTE</sequence>
<dbReference type="RefSeq" id="WP_377315512.1">
    <property type="nucleotide sequence ID" value="NZ_JBHUIY010000011.1"/>
</dbReference>